<evidence type="ECO:0000313" key="1">
    <source>
        <dbReference type="EMBL" id="OGG50382.1"/>
    </source>
</evidence>
<dbReference type="Proteomes" id="UP000176445">
    <property type="component" value="Unassembled WGS sequence"/>
</dbReference>
<dbReference type="AlphaFoldDB" id="A0A1F6CND5"/>
<gene>
    <name evidence="1" type="ORF">A2704_05600</name>
</gene>
<evidence type="ECO:0000313" key="2">
    <source>
        <dbReference type="Proteomes" id="UP000176445"/>
    </source>
</evidence>
<sequence length="95" mass="10851">MRTIETRFADMQRRRPMVSTLLNFGAAVKGGKFKPRMVSYWFNRLVEKDDFEGTPRREILKHVNALSGSRPVGRDVKFRVRRAKVIKATEGAGVG</sequence>
<protein>
    <submittedName>
        <fullName evidence="1">Uncharacterized protein</fullName>
    </submittedName>
</protein>
<organism evidence="1 2">
    <name type="scientific">Candidatus Kaiserbacteria bacterium RIFCSPHIGHO2_01_FULL_54_36b</name>
    <dbReference type="NCBI Taxonomy" id="1798483"/>
    <lineage>
        <taxon>Bacteria</taxon>
        <taxon>Candidatus Kaiseribacteriota</taxon>
    </lineage>
</organism>
<accession>A0A1F6CND5</accession>
<dbReference type="EMBL" id="MFKW01000052">
    <property type="protein sequence ID" value="OGG50382.1"/>
    <property type="molecule type" value="Genomic_DNA"/>
</dbReference>
<name>A0A1F6CND5_9BACT</name>
<comment type="caution">
    <text evidence="1">The sequence shown here is derived from an EMBL/GenBank/DDBJ whole genome shotgun (WGS) entry which is preliminary data.</text>
</comment>
<proteinExistence type="predicted"/>
<reference evidence="1 2" key="1">
    <citation type="journal article" date="2016" name="Nat. Commun.">
        <title>Thousands of microbial genomes shed light on interconnected biogeochemical processes in an aquifer system.</title>
        <authorList>
            <person name="Anantharaman K."/>
            <person name="Brown C.T."/>
            <person name="Hug L.A."/>
            <person name="Sharon I."/>
            <person name="Castelle C.J."/>
            <person name="Probst A.J."/>
            <person name="Thomas B.C."/>
            <person name="Singh A."/>
            <person name="Wilkins M.J."/>
            <person name="Karaoz U."/>
            <person name="Brodie E.L."/>
            <person name="Williams K.H."/>
            <person name="Hubbard S.S."/>
            <person name="Banfield J.F."/>
        </authorList>
    </citation>
    <scope>NUCLEOTIDE SEQUENCE [LARGE SCALE GENOMIC DNA]</scope>
</reference>